<comment type="caution">
    <text evidence="2">The sequence shown here is derived from an EMBL/GenBank/DDBJ whole genome shotgun (WGS) entry which is preliminary data.</text>
</comment>
<organism evidence="2 3">
    <name type="scientific">Orchesella dallaii</name>
    <dbReference type="NCBI Taxonomy" id="48710"/>
    <lineage>
        <taxon>Eukaryota</taxon>
        <taxon>Metazoa</taxon>
        <taxon>Ecdysozoa</taxon>
        <taxon>Arthropoda</taxon>
        <taxon>Hexapoda</taxon>
        <taxon>Collembola</taxon>
        <taxon>Entomobryomorpha</taxon>
        <taxon>Entomobryoidea</taxon>
        <taxon>Orchesellidae</taxon>
        <taxon>Orchesellinae</taxon>
        <taxon>Orchesella</taxon>
    </lineage>
</organism>
<name>A0ABP1RBE2_9HEXA</name>
<keyword evidence="1" id="KW-0472">Membrane</keyword>
<gene>
    <name evidence="2" type="ORF">ODALV1_LOCUS19363</name>
</gene>
<keyword evidence="1" id="KW-1133">Transmembrane helix</keyword>
<dbReference type="EMBL" id="CAXLJM020000065">
    <property type="protein sequence ID" value="CAL8121392.1"/>
    <property type="molecule type" value="Genomic_DNA"/>
</dbReference>
<reference evidence="2 3" key="1">
    <citation type="submission" date="2024-08" db="EMBL/GenBank/DDBJ databases">
        <authorList>
            <person name="Cucini C."/>
            <person name="Frati F."/>
        </authorList>
    </citation>
    <scope>NUCLEOTIDE SEQUENCE [LARGE SCALE GENOMIC DNA]</scope>
</reference>
<protein>
    <submittedName>
        <fullName evidence="2">Uncharacterized protein</fullName>
    </submittedName>
</protein>
<evidence type="ECO:0000313" key="3">
    <source>
        <dbReference type="Proteomes" id="UP001642540"/>
    </source>
</evidence>
<dbReference type="Proteomes" id="UP001642540">
    <property type="component" value="Unassembled WGS sequence"/>
</dbReference>
<keyword evidence="1" id="KW-0812">Transmembrane</keyword>
<evidence type="ECO:0000313" key="2">
    <source>
        <dbReference type="EMBL" id="CAL8121392.1"/>
    </source>
</evidence>
<keyword evidence="3" id="KW-1185">Reference proteome</keyword>
<proteinExistence type="predicted"/>
<sequence length="646" mass="74480">MVQLSEKRERVFFNIKQYSLALLKVILEQGDPFPSEPLAATPIRLMVAAFMLVGIVLSNAYKNSNVYNMIAPRNPVPYTHLKGLVENNFTIYVRSSSVNFFWWFHKVPKWEGVEITRHYITADDTGVQLLSEIKILLKLMQKNSNRKQYSNKSILQMKQIESATGMHPKLHFILKKRVEEIQAIRPVPYKLTPELRLQISGKFWNEEDKLLGEFIDNCDRAALVLPQSLCVNHAKRLRRLKLENVYVGKERLVQPMYVFSLKSQIPPFIIQRLRGTTEAGIWGRWQTLIERGFPLDVDYARSSLKKPNLDEQDTLDSAQTQRIPLNNNDYPSPLNFNEILAPFASPNCIVNLNNFRDINFFSGDAPNYPLILWTPVLGVVWKPYASVSWMPKVISKSINRGVIHSVEIITNRIHYVTELNSAEKLSNSYQNHIMFQTVNLNTASLESLSELSHPDPMDVLRWHIASSTRTNKLTESVNYQLSLCDQNLVRMKHFVRLTSTLSQMDKLAKTYAHVWLSIMKNATFTTWLKAVSPIVCYPLSGERKFEVLGYHSIEMRDNVFKTSYLRGKAVHVPLDISLMKFVSCGRPQLQAVRFIELINVFDSYVWACAIISMLLLLFAMVQLSAKRERVYFNIKQYSLALLKVIV</sequence>
<evidence type="ECO:0000256" key="1">
    <source>
        <dbReference type="SAM" id="Phobius"/>
    </source>
</evidence>
<feature type="transmembrane region" description="Helical" evidence="1">
    <location>
        <begin position="604"/>
        <end position="625"/>
    </location>
</feature>
<accession>A0ABP1RBE2</accession>